<dbReference type="InterPro" id="IPR006143">
    <property type="entry name" value="RND_pump_MFP"/>
</dbReference>
<dbReference type="EMBL" id="LXHE01000006">
    <property type="protein sequence ID" value="OAV01267.1"/>
    <property type="molecule type" value="Genomic_DNA"/>
</dbReference>
<evidence type="ECO:0000259" key="6">
    <source>
        <dbReference type="Pfam" id="PF25917"/>
    </source>
</evidence>
<dbReference type="PANTHER" id="PTHR30469">
    <property type="entry name" value="MULTIDRUG RESISTANCE PROTEIN MDTA"/>
    <property type="match status" value="1"/>
</dbReference>
<keyword evidence="4" id="KW-1133">Transmembrane helix</keyword>
<dbReference type="GO" id="GO:0015562">
    <property type="term" value="F:efflux transmembrane transporter activity"/>
    <property type="evidence" value="ECO:0007669"/>
    <property type="project" value="TreeGrafter"/>
</dbReference>
<dbReference type="Gene3D" id="2.40.30.170">
    <property type="match status" value="1"/>
</dbReference>
<evidence type="ECO:0000259" key="5">
    <source>
        <dbReference type="Pfam" id="PF25876"/>
    </source>
</evidence>
<dbReference type="NCBIfam" id="TIGR01730">
    <property type="entry name" value="RND_mfp"/>
    <property type="match status" value="1"/>
</dbReference>
<evidence type="ECO:0000313" key="8">
    <source>
        <dbReference type="Proteomes" id="UP000078446"/>
    </source>
</evidence>
<comment type="caution">
    <text evidence="7">The sequence shown here is derived from an EMBL/GenBank/DDBJ whole genome shotgun (WGS) entry which is preliminary data.</text>
</comment>
<feature type="coiled-coil region" evidence="2">
    <location>
        <begin position="170"/>
        <end position="197"/>
    </location>
</feature>
<protein>
    <submittedName>
        <fullName evidence="7">Membrane fusion protein of RND family multidrug efflux pump</fullName>
    </submittedName>
</protein>
<proteinExistence type="inferred from homology"/>
<dbReference type="InterPro" id="IPR058625">
    <property type="entry name" value="MdtA-like_BSH"/>
</dbReference>
<dbReference type="Gene3D" id="1.10.287.470">
    <property type="entry name" value="Helix hairpin bin"/>
    <property type="match status" value="1"/>
</dbReference>
<evidence type="ECO:0000256" key="2">
    <source>
        <dbReference type="SAM" id="Coils"/>
    </source>
</evidence>
<feature type="domain" description="Multidrug resistance protein MdtA-like alpha-helical hairpin" evidence="5">
    <location>
        <begin position="131"/>
        <end position="197"/>
    </location>
</feature>
<feature type="transmembrane region" description="Helical" evidence="4">
    <location>
        <begin position="22"/>
        <end position="44"/>
    </location>
</feature>
<feature type="domain" description="Multidrug resistance protein MdtA-like barrel-sandwich hybrid" evidence="6">
    <location>
        <begin position="90"/>
        <end position="227"/>
    </location>
</feature>
<evidence type="ECO:0000256" key="4">
    <source>
        <dbReference type="SAM" id="Phobius"/>
    </source>
</evidence>
<feature type="region of interest" description="Disordered" evidence="3">
    <location>
        <begin position="396"/>
        <end position="416"/>
    </location>
</feature>
<organism evidence="7 8">
    <name type="scientific">Moraxella catarrhalis</name>
    <name type="common">Branhamella catarrhalis</name>
    <dbReference type="NCBI Taxonomy" id="480"/>
    <lineage>
        <taxon>Bacteria</taxon>
        <taxon>Pseudomonadati</taxon>
        <taxon>Pseudomonadota</taxon>
        <taxon>Gammaproteobacteria</taxon>
        <taxon>Moraxellales</taxon>
        <taxon>Moraxellaceae</taxon>
        <taxon>Moraxella</taxon>
    </lineage>
</organism>
<dbReference type="SUPFAM" id="SSF111369">
    <property type="entry name" value="HlyD-like secretion proteins"/>
    <property type="match status" value="1"/>
</dbReference>
<gene>
    <name evidence="7" type="ORF">AO382_0763</name>
</gene>
<dbReference type="Pfam" id="PF25876">
    <property type="entry name" value="HH_MFP_RND"/>
    <property type="match status" value="1"/>
</dbReference>
<dbReference type="Gene3D" id="2.40.50.100">
    <property type="match status" value="1"/>
</dbReference>
<dbReference type="InterPro" id="IPR058624">
    <property type="entry name" value="MdtA-like_HH"/>
</dbReference>
<dbReference type="Pfam" id="PF25917">
    <property type="entry name" value="BSH_RND"/>
    <property type="match status" value="1"/>
</dbReference>
<sequence>MDENGIFMTANQNYKSPPARPLWQWIVFFGVSMIIGVLIGRFMLSPNQETPSKQAAQNQNAAVMAVEAVHPTPITIKNHLPANGVVAAVETAEVGSQISGVAIERVLVEVGEFVKAGQVLATLDTRTFEQQLSSAEAELATAVAAQEKAAADLARTEPLLAIDAVSRQEVDAYRTALRQAEANVAAAQANVDSARTNQQRGLITAPVSGIISAKNAQVGAVVSGAPLFSIIIDGTLEWQAAVPPADATNIHVGQTASVEIAGRQVTGEVTRLSPVTNDSRDITVHVRLPRGSGASVGMYQSGEFLFDAQRYNAIPLSALMSLDGYDYVWQLIPNIGDDGRTYHQVKRRQITIITQQDNQVAIDDLPQSDLIVATSASFLDDDDLVIVATINGQDVDHNQTSKAPKPALNPSHGNTR</sequence>
<evidence type="ECO:0000256" key="1">
    <source>
        <dbReference type="ARBA" id="ARBA00009477"/>
    </source>
</evidence>
<dbReference type="AlphaFoldDB" id="A0A7Z0UZ03"/>
<accession>A0A7Z0UZ03</accession>
<dbReference type="GO" id="GO:1990281">
    <property type="term" value="C:efflux pump complex"/>
    <property type="evidence" value="ECO:0007669"/>
    <property type="project" value="TreeGrafter"/>
</dbReference>
<evidence type="ECO:0000313" key="7">
    <source>
        <dbReference type="EMBL" id="OAV01267.1"/>
    </source>
</evidence>
<keyword evidence="4" id="KW-0472">Membrane</keyword>
<keyword evidence="4" id="KW-0812">Transmembrane</keyword>
<keyword evidence="2" id="KW-0175">Coiled coil</keyword>
<dbReference type="PANTHER" id="PTHR30469:SF15">
    <property type="entry name" value="HLYD FAMILY OF SECRETION PROTEINS"/>
    <property type="match status" value="1"/>
</dbReference>
<evidence type="ECO:0000256" key="3">
    <source>
        <dbReference type="SAM" id="MobiDB-lite"/>
    </source>
</evidence>
<dbReference type="Proteomes" id="UP000078446">
    <property type="component" value="Unassembled WGS sequence"/>
</dbReference>
<comment type="similarity">
    <text evidence="1">Belongs to the membrane fusion protein (MFP) (TC 8.A.1) family.</text>
</comment>
<name>A0A7Z0UZ03_MORCA</name>
<reference evidence="7 8" key="1">
    <citation type="journal article" date="2016" name="Genome Biol. Evol.">
        <title>Comparative Genomic Analyses of the Moraxella catarrhalis Serosensitive and Seroresistant Lineages Demonstrate Their Independent Evolution.</title>
        <authorList>
            <person name="Earl J.P."/>
            <person name="de Vries S.P."/>
            <person name="Ahmed A."/>
            <person name="Powell E."/>
            <person name="Schultz M.P."/>
            <person name="Hermans P.W."/>
            <person name="Hill D.J."/>
            <person name="Zhou Z."/>
            <person name="Constantinidou C.I."/>
            <person name="Hu F.Z."/>
            <person name="Bootsma H.J."/>
            <person name="Ehrlich G.D."/>
        </authorList>
    </citation>
    <scope>NUCLEOTIDE SEQUENCE [LARGE SCALE GENOMIC DNA]</scope>
    <source>
        <strain evidence="7 8">Z7574</strain>
    </source>
</reference>